<feature type="region of interest" description="Disordered" evidence="1">
    <location>
        <begin position="413"/>
        <end position="451"/>
    </location>
</feature>
<dbReference type="OrthoDB" id="10251809at2759"/>
<accession>A0A0P9IVW7</accession>
<evidence type="ECO:0000313" key="4">
    <source>
        <dbReference type="Proteomes" id="UP000053890"/>
    </source>
</evidence>
<feature type="compositionally biased region" description="Low complexity" evidence="1">
    <location>
        <begin position="429"/>
        <end position="438"/>
    </location>
</feature>
<dbReference type="PANTHER" id="PTHR23244:SF441">
    <property type="entry name" value="KELCH REPEAT PROTEIN"/>
    <property type="match status" value="1"/>
</dbReference>
<protein>
    <submittedName>
        <fullName evidence="3">Uncharacterized protein</fullName>
    </submittedName>
</protein>
<proteinExistence type="predicted"/>
<keyword evidence="2" id="KW-0472">Membrane</keyword>
<dbReference type="RefSeq" id="XP_018269927.1">
    <property type="nucleotide sequence ID" value="XM_018417328.1"/>
</dbReference>
<keyword evidence="2" id="KW-1133">Transmembrane helix</keyword>
<feature type="compositionally biased region" description="Polar residues" evidence="1">
    <location>
        <begin position="507"/>
        <end position="518"/>
    </location>
</feature>
<dbReference type="AlphaFoldDB" id="A0A0P9IVW7"/>
<dbReference type="Pfam" id="PF24681">
    <property type="entry name" value="Kelch_KLHDC2_KLHL20_DRC7"/>
    <property type="match status" value="1"/>
</dbReference>
<feature type="compositionally biased region" description="Polar residues" evidence="1">
    <location>
        <begin position="205"/>
        <end position="219"/>
    </location>
</feature>
<name>A0A0P9IVW7_RHOGW</name>
<gene>
    <name evidence="3" type="ORF">RHOBADRAFT_54469</name>
</gene>
<dbReference type="GeneID" id="28977776"/>
<dbReference type="Gene3D" id="2.120.10.80">
    <property type="entry name" value="Kelch-type beta propeller"/>
    <property type="match status" value="1"/>
</dbReference>
<evidence type="ECO:0000256" key="1">
    <source>
        <dbReference type="SAM" id="MobiDB-lite"/>
    </source>
</evidence>
<dbReference type="PANTHER" id="PTHR23244">
    <property type="entry name" value="KELCH REPEAT DOMAIN"/>
    <property type="match status" value="1"/>
</dbReference>
<keyword evidence="4" id="KW-1185">Reference proteome</keyword>
<dbReference type="SUPFAM" id="SSF50965">
    <property type="entry name" value="Galactose oxidase, central domain"/>
    <property type="match status" value="1"/>
</dbReference>
<dbReference type="OMA" id="RINHCAV"/>
<evidence type="ECO:0000313" key="3">
    <source>
        <dbReference type="EMBL" id="KPV73878.1"/>
    </source>
</evidence>
<dbReference type="InterPro" id="IPR015915">
    <property type="entry name" value="Kelch-typ_b-propeller"/>
</dbReference>
<dbReference type="InterPro" id="IPR011043">
    <property type="entry name" value="Gal_Oxase/kelch_b-propeller"/>
</dbReference>
<feature type="transmembrane region" description="Helical" evidence="2">
    <location>
        <begin position="458"/>
        <end position="482"/>
    </location>
</feature>
<organism evidence="3 4">
    <name type="scientific">Rhodotorula graminis (strain WP1)</name>
    <dbReference type="NCBI Taxonomy" id="578459"/>
    <lineage>
        <taxon>Eukaryota</taxon>
        <taxon>Fungi</taxon>
        <taxon>Dikarya</taxon>
        <taxon>Basidiomycota</taxon>
        <taxon>Pucciniomycotina</taxon>
        <taxon>Microbotryomycetes</taxon>
        <taxon>Sporidiobolales</taxon>
        <taxon>Sporidiobolaceae</taxon>
        <taxon>Rhodotorula</taxon>
    </lineage>
</organism>
<dbReference type="STRING" id="578459.A0A0P9IVW7"/>
<feature type="compositionally biased region" description="Gly residues" evidence="1">
    <location>
        <begin position="439"/>
        <end position="451"/>
    </location>
</feature>
<sequence>MHAPPARHPTRSPSLSAGASSLTAFSAKRCRTTRSTVASPLAWATWATAAALTSAQQQPQPTPCFRWSGQMAVANAAGTSSSNGSSSASTLWYYGGQSKLESSQTSDWWTNALVALPLDQDWATGTPPLKLVEGDEVGNAAEGQPAIVPDQGTYGDNVAYYSYGHLDDHTTEGWSNQVARLFLNSMIKFDLGSSTFSNISSYSSDAVTSNSSTPESNPLSRADGSLTYVPNLGTDGKGILVSIGGATQTQYVEDGSTLDVFDIGRSGWTKQSTLGARFGSRINHCAVRGSAKVHGKQTHNIIIYGGQRLNQTDRDSRIYVLTIADDKYTWTDVGELPGAPTGRAGHQCAISGDQLIVVGGLTRDDVLCEQPGIFVLNTSSMTWASEYKANSIFSTPAIVANITGGIGTGYSTSGAGSATGGDGSDDPDTSGSTDETSTGPGGAAGGGTGGGGGSGSNLGAIVGGVVGGIAALALLGLAWFFLVYRKKKSEREAAEHEKALIAANAATGRSDSGSSQSHLFAGEKFGPRESYSSTTYPPWDRRGSSSVGHAGPAPDDVEETTRGFDTFISTGLAPKRELRVVNADDD</sequence>
<feature type="region of interest" description="Disordered" evidence="1">
    <location>
        <begin position="204"/>
        <end position="224"/>
    </location>
</feature>
<feature type="region of interest" description="Disordered" evidence="1">
    <location>
        <begin position="506"/>
        <end position="562"/>
    </location>
</feature>
<dbReference type="EMBL" id="KQ474081">
    <property type="protein sequence ID" value="KPV73878.1"/>
    <property type="molecule type" value="Genomic_DNA"/>
</dbReference>
<keyword evidence="2" id="KW-0812">Transmembrane</keyword>
<reference evidence="3 4" key="1">
    <citation type="journal article" date="2015" name="Front. Microbiol.">
        <title>Genome sequence of the plant growth promoting endophytic yeast Rhodotorula graminis WP1.</title>
        <authorList>
            <person name="Firrincieli A."/>
            <person name="Otillar R."/>
            <person name="Salamov A."/>
            <person name="Schmutz J."/>
            <person name="Khan Z."/>
            <person name="Redman R.S."/>
            <person name="Fleck N.D."/>
            <person name="Lindquist E."/>
            <person name="Grigoriev I.V."/>
            <person name="Doty S.L."/>
        </authorList>
    </citation>
    <scope>NUCLEOTIDE SEQUENCE [LARGE SCALE GENOMIC DNA]</scope>
    <source>
        <strain evidence="3 4">WP1</strain>
    </source>
</reference>
<dbReference type="Proteomes" id="UP000053890">
    <property type="component" value="Unassembled WGS sequence"/>
</dbReference>
<evidence type="ECO:0000256" key="2">
    <source>
        <dbReference type="SAM" id="Phobius"/>
    </source>
</evidence>